<organism evidence="2 3">
    <name type="scientific">Nonomuraea glycinis</name>
    <dbReference type="NCBI Taxonomy" id="2047744"/>
    <lineage>
        <taxon>Bacteria</taxon>
        <taxon>Bacillati</taxon>
        <taxon>Actinomycetota</taxon>
        <taxon>Actinomycetes</taxon>
        <taxon>Streptosporangiales</taxon>
        <taxon>Streptosporangiaceae</taxon>
        <taxon>Nonomuraea</taxon>
    </lineage>
</organism>
<gene>
    <name evidence="2" type="ORF">GCM10012278_62840</name>
</gene>
<evidence type="ECO:0000313" key="3">
    <source>
        <dbReference type="Proteomes" id="UP000660745"/>
    </source>
</evidence>
<keyword evidence="2" id="KW-0378">Hydrolase</keyword>
<evidence type="ECO:0000313" key="2">
    <source>
        <dbReference type="EMBL" id="GGP12962.1"/>
    </source>
</evidence>
<feature type="domain" description="AB hydrolase-1" evidence="1">
    <location>
        <begin position="15"/>
        <end position="247"/>
    </location>
</feature>
<dbReference type="InterPro" id="IPR000073">
    <property type="entry name" value="AB_hydrolase_1"/>
</dbReference>
<keyword evidence="3" id="KW-1185">Reference proteome</keyword>
<dbReference type="Proteomes" id="UP000660745">
    <property type="component" value="Unassembled WGS sequence"/>
</dbReference>
<reference evidence="2" key="1">
    <citation type="journal article" date="2014" name="Int. J. Syst. Evol. Microbiol.">
        <title>Complete genome sequence of Corynebacterium casei LMG S-19264T (=DSM 44701T), isolated from a smear-ripened cheese.</title>
        <authorList>
            <consortium name="US DOE Joint Genome Institute (JGI-PGF)"/>
            <person name="Walter F."/>
            <person name="Albersmeier A."/>
            <person name="Kalinowski J."/>
            <person name="Ruckert C."/>
        </authorList>
    </citation>
    <scope>NUCLEOTIDE SEQUENCE</scope>
    <source>
        <strain evidence="2">CGMCC 4.7430</strain>
    </source>
</reference>
<dbReference type="PANTHER" id="PTHR43798">
    <property type="entry name" value="MONOACYLGLYCEROL LIPASE"/>
    <property type="match status" value="1"/>
</dbReference>
<dbReference type="GO" id="GO:0047372">
    <property type="term" value="F:monoacylglycerol lipase activity"/>
    <property type="evidence" value="ECO:0007669"/>
    <property type="project" value="TreeGrafter"/>
</dbReference>
<dbReference type="Pfam" id="PF12697">
    <property type="entry name" value="Abhydrolase_6"/>
    <property type="match status" value="1"/>
</dbReference>
<dbReference type="SUPFAM" id="SSF53474">
    <property type="entry name" value="alpha/beta-Hydrolases"/>
    <property type="match status" value="1"/>
</dbReference>
<proteinExistence type="predicted"/>
<dbReference type="GO" id="GO:0016020">
    <property type="term" value="C:membrane"/>
    <property type="evidence" value="ECO:0007669"/>
    <property type="project" value="TreeGrafter"/>
</dbReference>
<dbReference type="InterPro" id="IPR050266">
    <property type="entry name" value="AB_hydrolase_sf"/>
</dbReference>
<dbReference type="PANTHER" id="PTHR43798:SF33">
    <property type="entry name" value="HYDROLASE, PUTATIVE (AFU_ORTHOLOGUE AFUA_2G14860)-RELATED"/>
    <property type="match status" value="1"/>
</dbReference>
<reference evidence="2" key="2">
    <citation type="submission" date="2020-09" db="EMBL/GenBank/DDBJ databases">
        <authorList>
            <person name="Sun Q."/>
            <person name="Zhou Y."/>
        </authorList>
    </citation>
    <scope>NUCLEOTIDE SEQUENCE</scope>
    <source>
        <strain evidence="2">CGMCC 4.7430</strain>
    </source>
</reference>
<dbReference type="InterPro" id="IPR029058">
    <property type="entry name" value="AB_hydrolase_fold"/>
</dbReference>
<dbReference type="RefSeq" id="WP_189142362.1">
    <property type="nucleotide sequence ID" value="NZ_BMNK01000013.1"/>
</dbReference>
<dbReference type="Gene3D" id="3.40.50.1820">
    <property type="entry name" value="alpha/beta hydrolase"/>
    <property type="match status" value="1"/>
</dbReference>
<sequence length="251" mass="27483">MYFDSYGKDDERPAVVLLHGLSFDRRQWEPVLDELAIIDPDRRVVAFDLPGHGKSPARDSYQLDEVAAVVHQAVTAAGLDAPIVAGHSLGGALATVYAARYPARGVINIDQPLLVGGFRDVLRGAASVLRSPGYGQVWDGMLAGMGIERLPVDAQELVRAAGTPPQELLLGYWDEIMTMSAEEFTRRRTHDMATLRMKGIAYHYVGGNDLEPRYRNWLKWVLPEVTVTVLPGGGHFPHLAHPAELAKILAG</sequence>
<evidence type="ECO:0000259" key="1">
    <source>
        <dbReference type="Pfam" id="PF12697"/>
    </source>
</evidence>
<comment type="caution">
    <text evidence="2">The sequence shown here is derived from an EMBL/GenBank/DDBJ whole genome shotgun (WGS) entry which is preliminary data.</text>
</comment>
<accession>A0A918E7K3</accession>
<name>A0A918E7K3_9ACTN</name>
<protein>
    <submittedName>
        <fullName evidence="2">Alpha/beta hydrolase</fullName>
    </submittedName>
</protein>
<dbReference type="AlphaFoldDB" id="A0A918E7K3"/>
<dbReference type="PRINTS" id="PR00111">
    <property type="entry name" value="ABHYDROLASE"/>
</dbReference>
<dbReference type="EMBL" id="BMNK01000013">
    <property type="protein sequence ID" value="GGP12962.1"/>
    <property type="molecule type" value="Genomic_DNA"/>
</dbReference>
<dbReference type="GO" id="GO:0046464">
    <property type="term" value="P:acylglycerol catabolic process"/>
    <property type="evidence" value="ECO:0007669"/>
    <property type="project" value="TreeGrafter"/>
</dbReference>